<feature type="region of interest" description="Disordered" evidence="1">
    <location>
        <begin position="250"/>
        <end position="278"/>
    </location>
</feature>
<dbReference type="STRING" id="1314785.A0A165DU30"/>
<keyword evidence="3" id="KW-1185">Reference proteome</keyword>
<evidence type="ECO:0000256" key="1">
    <source>
        <dbReference type="SAM" id="MobiDB-lite"/>
    </source>
</evidence>
<feature type="region of interest" description="Disordered" evidence="1">
    <location>
        <begin position="184"/>
        <end position="237"/>
    </location>
</feature>
<organism evidence="2 3">
    <name type="scientific">Laetiporus sulphureus 93-53</name>
    <dbReference type="NCBI Taxonomy" id="1314785"/>
    <lineage>
        <taxon>Eukaryota</taxon>
        <taxon>Fungi</taxon>
        <taxon>Dikarya</taxon>
        <taxon>Basidiomycota</taxon>
        <taxon>Agaricomycotina</taxon>
        <taxon>Agaricomycetes</taxon>
        <taxon>Polyporales</taxon>
        <taxon>Laetiporus</taxon>
    </lineage>
</organism>
<dbReference type="OrthoDB" id="3253137at2759"/>
<feature type="compositionally biased region" description="Polar residues" evidence="1">
    <location>
        <begin position="457"/>
        <end position="484"/>
    </location>
</feature>
<accession>A0A165DU30</accession>
<dbReference type="RefSeq" id="XP_040763374.1">
    <property type="nucleotide sequence ID" value="XM_040914489.1"/>
</dbReference>
<evidence type="ECO:0000313" key="2">
    <source>
        <dbReference type="EMBL" id="KZT05634.1"/>
    </source>
</evidence>
<evidence type="ECO:0000313" key="3">
    <source>
        <dbReference type="Proteomes" id="UP000076871"/>
    </source>
</evidence>
<dbReference type="GeneID" id="63831516"/>
<reference evidence="2 3" key="1">
    <citation type="journal article" date="2016" name="Mol. Biol. Evol.">
        <title>Comparative Genomics of Early-Diverging Mushroom-Forming Fungi Provides Insights into the Origins of Lignocellulose Decay Capabilities.</title>
        <authorList>
            <person name="Nagy L.G."/>
            <person name="Riley R."/>
            <person name="Tritt A."/>
            <person name="Adam C."/>
            <person name="Daum C."/>
            <person name="Floudas D."/>
            <person name="Sun H."/>
            <person name="Yadav J.S."/>
            <person name="Pangilinan J."/>
            <person name="Larsson K.H."/>
            <person name="Matsuura K."/>
            <person name="Barry K."/>
            <person name="Labutti K."/>
            <person name="Kuo R."/>
            <person name="Ohm R.A."/>
            <person name="Bhattacharya S.S."/>
            <person name="Shirouzu T."/>
            <person name="Yoshinaga Y."/>
            <person name="Martin F.M."/>
            <person name="Grigoriev I.V."/>
            <person name="Hibbett D.S."/>
        </authorList>
    </citation>
    <scope>NUCLEOTIDE SEQUENCE [LARGE SCALE GENOMIC DNA]</scope>
    <source>
        <strain evidence="2 3">93-53</strain>
    </source>
</reference>
<name>A0A165DU30_9APHY</name>
<feature type="region of interest" description="Disordered" evidence="1">
    <location>
        <begin position="436"/>
        <end position="484"/>
    </location>
</feature>
<sequence length="484" mass="53334">MGQWSLSQQDDVLRLKFKTLVMGAIKRKKLEKDDHQISYETFVKELDEGDSFTATLIDVLVNEMADRRTRKEKLDRRLISEHTAKILRMQAAPLHIYRGRRGFRRYLDRPGFNVAYTDLVAEITDEEDEHVDHRSAHSEVEAPLEGVRLGTELYDAFATRSYEAPSYDVLGNVAPSETSSLASRSLDVAEGGPAATVTSPRPLSPMWSSIASRTSSWPHNASAGPSTLTRQNSIRRPSRSRTIDFNEFTQRRRSSIRQSVEEQDNVRAEDSSDGTWRFTHTLDTAGTEESASSSTSWSPGPYASWLSDTFRGRQPRRTEIAGSFPWSPEPSEPSGDNHDTASHGTSTADNMSSSQLLHLFTGSAPVASEGIGGPASRRASIADVTEARRHVIAPRLRRGGLRPPETLLSRYASPAIMEYGLGESSAYARDIELNGSRVQVSSPSPPNSDQRDDASTLEDSTSSDVVQLPTPRSATPATDPSNVL</sequence>
<dbReference type="InParanoid" id="A0A165DU30"/>
<protein>
    <submittedName>
        <fullName evidence="2">Uncharacterized protein</fullName>
    </submittedName>
</protein>
<gene>
    <name evidence="2" type="ORF">LAESUDRAFT_813437</name>
</gene>
<dbReference type="EMBL" id="KV427629">
    <property type="protein sequence ID" value="KZT05634.1"/>
    <property type="molecule type" value="Genomic_DNA"/>
</dbReference>
<feature type="compositionally biased region" description="Polar residues" evidence="1">
    <location>
        <begin position="196"/>
        <end position="235"/>
    </location>
</feature>
<feature type="region of interest" description="Disordered" evidence="1">
    <location>
        <begin position="320"/>
        <end position="350"/>
    </location>
</feature>
<proteinExistence type="predicted"/>
<dbReference type="AlphaFoldDB" id="A0A165DU30"/>
<dbReference type="Proteomes" id="UP000076871">
    <property type="component" value="Unassembled WGS sequence"/>
</dbReference>